<reference evidence="4" key="1">
    <citation type="journal article" date="2019" name="Int. J. Syst. Evol. Microbiol.">
        <title>The Global Catalogue of Microorganisms (GCM) 10K type strain sequencing project: providing services to taxonomists for standard genome sequencing and annotation.</title>
        <authorList>
            <consortium name="The Broad Institute Genomics Platform"/>
            <consortium name="The Broad Institute Genome Sequencing Center for Infectious Disease"/>
            <person name="Wu L."/>
            <person name="Ma J."/>
        </authorList>
    </citation>
    <scope>NUCLEOTIDE SEQUENCE [LARGE SCALE GENOMIC DNA]</scope>
    <source>
        <strain evidence="4">JCM 30742</strain>
    </source>
</reference>
<dbReference type="PANTHER" id="PTHR39201:SF1">
    <property type="entry name" value="FLAVODOXIN-LIKE DOMAIN-CONTAINING PROTEIN"/>
    <property type="match status" value="1"/>
</dbReference>
<evidence type="ECO:0000259" key="2">
    <source>
        <dbReference type="Pfam" id="PF12682"/>
    </source>
</evidence>
<organism evidence="3 4">
    <name type="scientific">Arthrobacter ginkgonis</name>
    <dbReference type="NCBI Taxonomy" id="1630594"/>
    <lineage>
        <taxon>Bacteria</taxon>
        <taxon>Bacillati</taxon>
        <taxon>Actinomycetota</taxon>
        <taxon>Actinomycetes</taxon>
        <taxon>Micrococcales</taxon>
        <taxon>Micrococcaceae</taxon>
        <taxon>Arthrobacter</taxon>
    </lineage>
</organism>
<evidence type="ECO:0000256" key="1">
    <source>
        <dbReference type="SAM" id="MobiDB-lite"/>
    </source>
</evidence>
<keyword evidence="4" id="KW-1185">Reference proteome</keyword>
<dbReference type="EMBL" id="BAABEO010000026">
    <property type="protein sequence ID" value="GAA3699164.1"/>
    <property type="molecule type" value="Genomic_DNA"/>
</dbReference>
<accession>A0ABP7D5U1</accession>
<protein>
    <submittedName>
        <fullName evidence="3">Flavodoxin</fullName>
    </submittedName>
</protein>
<evidence type="ECO:0000313" key="3">
    <source>
        <dbReference type="EMBL" id="GAA3699164.1"/>
    </source>
</evidence>
<feature type="domain" description="Flavodoxin-like" evidence="2">
    <location>
        <begin position="83"/>
        <end position="212"/>
    </location>
</feature>
<dbReference type="Gene3D" id="3.40.50.360">
    <property type="match status" value="1"/>
</dbReference>
<name>A0ABP7D5U1_9MICC</name>
<dbReference type="SUPFAM" id="SSF52218">
    <property type="entry name" value="Flavoproteins"/>
    <property type="match status" value="1"/>
</dbReference>
<dbReference type="InterPro" id="IPR008254">
    <property type="entry name" value="Flavodoxin/NO_synth"/>
</dbReference>
<gene>
    <name evidence="3" type="ORF">GCM10023081_40060</name>
</gene>
<feature type="region of interest" description="Disordered" evidence="1">
    <location>
        <begin position="30"/>
        <end position="54"/>
    </location>
</feature>
<dbReference type="Pfam" id="PF12682">
    <property type="entry name" value="Flavodoxin_4"/>
    <property type="match status" value="1"/>
</dbReference>
<dbReference type="RefSeq" id="WP_345153648.1">
    <property type="nucleotide sequence ID" value="NZ_BAABEO010000026.1"/>
</dbReference>
<dbReference type="PANTHER" id="PTHR39201">
    <property type="entry name" value="EXPORTED PROTEIN-RELATED"/>
    <property type="match status" value="1"/>
</dbReference>
<dbReference type="InterPro" id="IPR029039">
    <property type="entry name" value="Flavoprotein-like_sf"/>
</dbReference>
<dbReference type="PROSITE" id="PS51257">
    <property type="entry name" value="PROKAR_LIPOPROTEIN"/>
    <property type="match status" value="1"/>
</dbReference>
<dbReference type="Proteomes" id="UP001500752">
    <property type="component" value="Unassembled WGS sequence"/>
</dbReference>
<proteinExistence type="predicted"/>
<evidence type="ECO:0000313" key="4">
    <source>
        <dbReference type="Proteomes" id="UP001500752"/>
    </source>
</evidence>
<sequence length="232" mass="25095">MPARHRIIDRRSVLRTAVTGLGMAMIAAGTSGCTPQERNPPMPARESTAQGTPNERKTGRVLLAYFSRAGENYHYGSRTNLTVGNTEVLAGMIGTLITCDVHRIEAADPYPEDYDATVARNVREQNADARPVIANLLPSIDQYDTVLLASGIWNVRAPMIMTTFAESHDFAGKTIHPVTTYAMSGLGTTERDYGDSCPGATIGEGLAVRGEEVRGAGPDIQSWLRRTGFPET</sequence>
<comment type="caution">
    <text evidence="3">The sequence shown here is derived from an EMBL/GenBank/DDBJ whole genome shotgun (WGS) entry which is preliminary data.</text>
</comment>